<evidence type="ECO:0000313" key="8">
    <source>
        <dbReference type="Proteomes" id="UP000032544"/>
    </source>
</evidence>
<accession>A0A0D8JE28</accession>
<feature type="domain" description="RNA polymerase sigma factor 70 region 4 type 2" evidence="6">
    <location>
        <begin position="127"/>
        <end position="177"/>
    </location>
</feature>
<dbReference type="InterPro" id="IPR014327">
    <property type="entry name" value="RNA_pol_sigma70_bacteroid"/>
</dbReference>
<dbReference type="EMBL" id="JRHC01000001">
    <property type="protein sequence ID" value="KJF45175.1"/>
    <property type="molecule type" value="Genomic_DNA"/>
</dbReference>
<dbReference type="InterPro" id="IPR036388">
    <property type="entry name" value="WH-like_DNA-bd_sf"/>
</dbReference>
<evidence type="ECO:0000256" key="1">
    <source>
        <dbReference type="ARBA" id="ARBA00010641"/>
    </source>
</evidence>
<evidence type="ECO:0000313" key="7">
    <source>
        <dbReference type="EMBL" id="KJF45175.1"/>
    </source>
</evidence>
<dbReference type="GO" id="GO:0006352">
    <property type="term" value="P:DNA-templated transcription initiation"/>
    <property type="evidence" value="ECO:0007669"/>
    <property type="project" value="InterPro"/>
</dbReference>
<dbReference type="InterPro" id="IPR013324">
    <property type="entry name" value="RNA_pol_sigma_r3/r4-like"/>
</dbReference>
<dbReference type="SUPFAM" id="SSF88659">
    <property type="entry name" value="Sigma3 and sigma4 domains of RNA polymerase sigma factors"/>
    <property type="match status" value="1"/>
</dbReference>
<organism evidence="7 8">
    <name type="scientific">Draconibacterium sediminis</name>
    <dbReference type="NCBI Taxonomy" id="1544798"/>
    <lineage>
        <taxon>Bacteria</taxon>
        <taxon>Pseudomonadati</taxon>
        <taxon>Bacteroidota</taxon>
        <taxon>Bacteroidia</taxon>
        <taxon>Marinilabiliales</taxon>
        <taxon>Prolixibacteraceae</taxon>
        <taxon>Draconibacterium</taxon>
    </lineage>
</organism>
<dbReference type="Gene3D" id="1.10.10.10">
    <property type="entry name" value="Winged helix-like DNA-binding domain superfamily/Winged helix DNA-binding domain"/>
    <property type="match status" value="1"/>
</dbReference>
<dbReference type="AlphaFoldDB" id="A0A0D8JE28"/>
<dbReference type="InterPro" id="IPR013325">
    <property type="entry name" value="RNA_pol_sigma_r2"/>
</dbReference>
<evidence type="ECO:0000259" key="6">
    <source>
        <dbReference type="Pfam" id="PF08281"/>
    </source>
</evidence>
<keyword evidence="3" id="KW-0731">Sigma factor</keyword>
<dbReference type="PANTHER" id="PTHR43133:SF46">
    <property type="entry name" value="RNA POLYMERASE SIGMA-70 FACTOR ECF SUBFAMILY"/>
    <property type="match status" value="1"/>
</dbReference>
<dbReference type="Pfam" id="PF04542">
    <property type="entry name" value="Sigma70_r2"/>
    <property type="match status" value="1"/>
</dbReference>
<dbReference type="InterPro" id="IPR039425">
    <property type="entry name" value="RNA_pol_sigma-70-like"/>
</dbReference>
<evidence type="ECO:0008006" key="9">
    <source>
        <dbReference type="Google" id="ProtNLM"/>
    </source>
</evidence>
<dbReference type="OrthoDB" id="759001at2"/>
<evidence type="ECO:0000256" key="4">
    <source>
        <dbReference type="ARBA" id="ARBA00023163"/>
    </source>
</evidence>
<evidence type="ECO:0000259" key="5">
    <source>
        <dbReference type="Pfam" id="PF04542"/>
    </source>
</evidence>
<dbReference type="Gene3D" id="1.10.1740.10">
    <property type="match status" value="1"/>
</dbReference>
<evidence type="ECO:0000256" key="3">
    <source>
        <dbReference type="ARBA" id="ARBA00023082"/>
    </source>
</evidence>
<proteinExistence type="inferred from homology"/>
<dbReference type="SUPFAM" id="SSF88946">
    <property type="entry name" value="Sigma2 domain of RNA polymerase sigma factors"/>
    <property type="match status" value="1"/>
</dbReference>
<dbReference type="Proteomes" id="UP000032544">
    <property type="component" value="Unassembled WGS sequence"/>
</dbReference>
<dbReference type="STRING" id="1544798.LH29_07190"/>
<dbReference type="NCBIfam" id="TIGR02985">
    <property type="entry name" value="Sig70_bacteroi1"/>
    <property type="match status" value="1"/>
</dbReference>
<dbReference type="InterPro" id="IPR013249">
    <property type="entry name" value="RNA_pol_sigma70_r4_t2"/>
</dbReference>
<dbReference type="CDD" id="cd06171">
    <property type="entry name" value="Sigma70_r4"/>
    <property type="match status" value="1"/>
</dbReference>
<gene>
    <name evidence="7" type="ORF">LH29_07190</name>
</gene>
<dbReference type="GO" id="GO:0016987">
    <property type="term" value="F:sigma factor activity"/>
    <property type="evidence" value="ECO:0007669"/>
    <property type="project" value="UniProtKB-KW"/>
</dbReference>
<name>A0A0D8JE28_9BACT</name>
<dbReference type="InterPro" id="IPR014284">
    <property type="entry name" value="RNA_pol_sigma-70_dom"/>
</dbReference>
<dbReference type="InterPro" id="IPR007627">
    <property type="entry name" value="RNA_pol_sigma70_r2"/>
</dbReference>
<keyword evidence="8" id="KW-1185">Reference proteome</keyword>
<keyword evidence="4" id="KW-0804">Transcription</keyword>
<dbReference type="Pfam" id="PF08281">
    <property type="entry name" value="Sigma70_r4_2"/>
    <property type="match status" value="1"/>
</dbReference>
<dbReference type="GO" id="GO:0003677">
    <property type="term" value="F:DNA binding"/>
    <property type="evidence" value="ECO:0007669"/>
    <property type="project" value="InterPro"/>
</dbReference>
<feature type="domain" description="RNA polymerase sigma-70 region 2" evidence="5">
    <location>
        <begin position="30"/>
        <end position="97"/>
    </location>
</feature>
<evidence type="ECO:0000256" key="2">
    <source>
        <dbReference type="ARBA" id="ARBA00023015"/>
    </source>
</evidence>
<comment type="similarity">
    <text evidence="1">Belongs to the sigma-70 factor family. ECF subfamily.</text>
</comment>
<protein>
    <recommendedName>
        <fullName evidence="9">RNA polymerase sigma-70 factor</fullName>
    </recommendedName>
</protein>
<dbReference type="PANTHER" id="PTHR43133">
    <property type="entry name" value="RNA POLYMERASE ECF-TYPE SIGMA FACTO"/>
    <property type="match status" value="1"/>
</dbReference>
<dbReference type="RefSeq" id="WP_157493595.1">
    <property type="nucleotide sequence ID" value="NZ_JRHC01000001.1"/>
</dbReference>
<keyword evidence="2" id="KW-0805">Transcription regulation</keyword>
<sequence>MCCLEGNMADFEQKILNNLRRGDENSLRELFELYYKPLCLFALKFVDSIEQAEDIVQDTFINFWNSRSYNNIHSNIKAYLFSAVRNNALYAIRKESKFRFEEIDNHVQSLIEDELPEDELKNLKELLFKQIEQLPPKGREIFKAIVFENMKYREVAELYGISVNTVKTQYSRSLSKLREFLDVLILLFLP</sequence>
<dbReference type="NCBIfam" id="TIGR02937">
    <property type="entry name" value="sigma70-ECF"/>
    <property type="match status" value="1"/>
</dbReference>
<reference evidence="7 8" key="1">
    <citation type="submission" date="2014-09" db="EMBL/GenBank/DDBJ databases">
        <title>Draft Genome Sequence of Draconibacterium sp. JN14CK-3.</title>
        <authorList>
            <person name="Dong C."/>
            <person name="Lai Q."/>
            <person name="Shao Z."/>
        </authorList>
    </citation>
    <scope>NUCLEOTIDE SEQUENCE [LARGE SCALE GENOMIC DNA]</scope>
    <source>
        <strain evidence="7 8">JN14CK-3</strain>
    </source>
</reference>
<comment type="caution">
    <text evidence="7">The sequence shown here is derived from an EMBL/GenBank/DDBJ whole genome shotgun (WGS) entry which is preliminary data.</text>
</comment>